<evidence type="ECO:0000313" key="3">
    <source>
        <dbReference type="Proteomes" id="UP001497453"/>
    </source>
</evidence>
<dbReference type="InterPro" id="IPR008928">
    <property type="entry name" value="6-hairpin_glycosidase_sf"/>
</dbReference>
<dbReference type="EMBL" id="OZ037951">
    <property type="protein sequence ID" value="CAL1715194.1"/>
    <property type="molecule type" value="Genomic_DNA"/>
</dbReference>
<reference evidence="3" key="1">
    <citation type="submission" date="2024-04" db="EMBL/GenBank/DDBJ databases">
        <authorList>
            <person name="Shaw F."/>
            <person name="Minotto A."/>
        </authorList>
    </citation>
    <scope>NUCLEOTIDE SEQUENCE [LARGE SCALE GENOMIC DNA]</scope>
</reference>
<feature type="domain" description="Non-reducing end beta-L-arabinofuranosidase-like GH127 middle" evidence="1">
    <location>
        <begin position="485"/>
        <end position="552"/>
    </location>
</feature>
<dbReference type="Proteomes" id="UP001497453">
    <property type="component" value="Chromosome 8"/>
</dbReference>
<organism evidence="2 3">
    <name type="scientific">Somion occarium</name>
    <dbReference type="NCBI Taxonomy" id="3059160"/>
    <lineage>
        <taxon>Eukaryota</taxon>
        <taxon>Fungi</taxon>
        <taxon>Dikarya</taxon>
        <taxon>Basidiomycota</taxon>
        <taxon>Agaricomycotina</taxon>
        <taxon>Agaricomycetes</taxon>
        <taxon>Polyporales</taxon>
        <taxon>Cerrenaceae</taxon>
        <taxon>Somion</taxon>
    </lineage>
</organism>
<protein>
    <recommendedName>
        <fullName evidence="1">Non-reducing end beta-L-arabinofuranosidase-like GH127 middle domain-containing protein</fullName>
    </recommendedName>
</protein>
<dbReference type="PANTHER" id="PTHR31151:SF0">
    <property type="entry name" value="PROLINE-TRNA LIGASE (DUF1680)"/>
    <property type="match status" value="1"/>
</dbReference>
<dbReference type="SUPFAM" id="SSF48208">
    <property type="entry name" value="Six-hairpin glycosidases"/>
    <property type="match status" value="1"/>
</dbReference>
<evidence type="ECO:0000313" key="2">
    <source>
        <dbReference type="EMBL" id="CAL1715194.1"/>
    </source>
</evidence>
<dbReference type="PANTHER" id="PTHR31151">
    <property type="entry name" value="PROLINE-TRNA LIGASE (DUF1680)"/>
    <property type="match status" value="1"/>
</dbReference>
<dbReference type="InterPro" id="IPR049046">
    <property type="entry name" value="Beta-AFase-like_GH127_middle"/>
</dbReference>
<sequence length="706" mass="77259">MCPASKMFVACGEAIGAVLNANSSQCSSILKAPWVPFNLGSIQTVMGFRKAFQITSALLALFTGVTPQTIGLAPKKFLSLPLGAVKASGWLQDQLIVQNNGLAGHEHEFYHYVSQSDWIGGDSFYSNLEEAGSYWFNGMVPLGILLNDSTVQSQTQQFLDYVLDHQDSTGWLGPEVNTTKPRYLWGRYPFLFGAIQMVEANPALESRVVPALHKFVSLANAMLHNGTGVDDWAATRWEDFVIALQWLYDFHPDGQEDILIDTMKMLKFTGDPWEQVFAEENFPQGPVEHMSNPFPVLTWHGVNMAEGLKALPSTFRFTHNQSDLDAASLGWDLLFKYHGRPSGIYAADEYLAGLEAVRGTELCLVVETMFSGSYLYQVIGDPKFADRVERITYNALPATLTGDMWSRQYLQQQNQIASKDMSPNPFPNDGSYSNVFGLEPNYPCCTVNHPQGWPKFVSNSFVTTPDQKSLVHVYLGPFDTSVTLAGGNKVTASVDTLYPFSDTLTTTIHADKAFTYYVRIPSWVSKGTISVDGAAAKAVSPSNGLQAVSVRAGTTKIVSNIPADITIESRPHGSVAVHRGPLHYAFDIPRTQKILAQNAQEPRAVDLEFDATDAWQYAIDPSSLHFNARTPSGGKLPSPVFDSGLPPFTITATACPINWSVAGDTFAAAPPASPVTCTGSTRNITLWPFGATKLRIGEFPTFNVTA</sequence>
<keyword evidence="3" id="KW-1185">Reference proteome</keyword>
<name>A0ABP1E8M0_9APHY</name>
<evidence type="ECO:0000259" key="1">
    <source>
        <dbReference type="Pfam" id="PF20736"/>
    </source>
</evidence>
<accession>A0ABP1E8M0</accession>
<proteinExistence type="predicted"/>
<dbReference type="Pfam" id="PF20736">
    <property type="entry name" value="Glyco_hydro127M"/>
    <property type="match status" value="1"/>
</dbReference>
<gene>
    <name evidence="2" type="ORF">GFSPODELE1_LOCUS10105</name>
</gene>